<dbReference type="RefSeq" id="WP_086157839.1">
    <property type="nucleotide sequence ID" value="NZ_CP021121.1"/>
</dbReference>
<gene>
    <name evidence="1" type="ORF">CAG99_05235</name>
</gene>
<sequence>MSRTVVPTAPVAVSCELTGPGRSRPEMTRGLGTWAEGHADEVLADRETCDTRVARATARCRSRRRGPAVITTGPT</sequence>
<dbReference type="PROSITE" id="PS51257">
    <property type="entry name" value="PROKAR_LIPOPROTEIN"/>
    <property type="match status" value="1"/>
</dbReference>
<name>A0A1W7CU88_9ACTN</name>
<reference evidence="1 2" key="1">
    <citation type="submission" date="2017-05" db="EMBL/GenBank/DDBJ databases">
        <title>Complete genome sequence of Streptomyces sp. SCSIO 03032 revealed the diverse biosynthetic pathways for its bioactive secondary metabolites.</title>
        <authorList>
            <person name="Ma L."/>
            <person name="Zhu Y."/>
            <person name="Zhang W."/>
            <person name="Zhang G."/>
            <person name="Tian X."/>
            <person name="Zhang S."/>
            <person name="Zhang C."/>
        </authorList>
    </citation>
    <scope>NUCLEOTIDE SEQUENCE [LARGE SCALE GENOMIC DNA]</scope>
    <source>
        <strain evidence="1 2">SCSIO 03032</strain>
    </source>
</reference>
<evidence type="ECO:0000313" key="1">
    <source>
        <dbReference type="EMBL" id="ARQ68328.1"/>
    </source>
</evidence>
<protein>
    <submittedName>
        <fullName evidence="1">Uncharacterized protein</fullName>
    </submittedName>
</protein>
<dbReference type="EMBL" id="CP021121">
    <property type="protein sequence ID" value="ARQ68328.1"/>
    <property type="molecule type" value="Genomic_DNA"/>
</dbReference>
<proteinExistence type="predicted"/>
<dbReference type="InterPro" id="IPR036388">
    <property type="entry name" value="WH-like_DNA-bd_sf"/>
</dbReference>
<dbReference type="KEGG" id="smao:CAG99_05235"/>
<dbReference type="Proteomes" id="UP000194218">
    <property type="component" value="Chromosome"/>
</dbReference>
<accession>A0A1W7CU88</accession>
<dbReference type="AlphaFoldDB" id="A0A1W7CU88"/>
<dbReference type="Gene3D" id="1.10.10.10">
    <property type="entry name" value="Winged helix-like DNA-binding domain superfamily/Winged helix DNA-binding domain"/>
    <property type="match status" value="1"/>
</dbReference>
<evidence type="ECO:0000313" key="2">
    <source>
        <dbReference type="Proteomes" id="UP000194218"/>
    </source>
</evidence>
<keyword evidence="2" id="KW-1185">Reference proteome</keyword>
<organism evidence="1 2">
    <name type="scientific">Streptomyces marincola</name>
    <dbReference type="NCBI Taxonomy" id="2878388"/>
    <lineage>
        <taxon>Bacteria</taxon>
        <taxon>Bacillati</taxon>
        <taxon>Actinomycetota</taxon>
        <taxon>Actinomycetes</taxon>
        <taxon>Kitasatosporales</taxon>
        <taxon>Streptomycetaceae</taxon>
        <taxon>Streptomyces</taxon>
    </lineage>
</organism>